<comment type="similarity">
    <text evidence="5">Belongs to the methyltransferase superfamily. UbiG/COQ3 family.</text>
</comment>
<comment type="catalytic activity">
    <reaction evidence="5">
        <text>a 3-(all-trans-polyprenyl)benzene-1,2-diol + S-adenosyl-L-methionine = a 2-methoxy-6-(all-trans-polyprenyl)phenol + S-adenosyl-L-homocysteine + H(+)</text>
        <dbReference type="Rhea" id="RHEA:31411"/>
        <dbReference type="Rhea" id="RHEA-COMP:9550"/>
        <dbReference type="Rhea" id="RHEA-COMP:9551"/>
        <dbReference type="ChEBI" id="CHEBI:15378"/>
        <dbReference type="ChEBI" id="CHEBI:57856"/>
        <dbReference type="ChEBI" id="CHEBI:59789"/>
        <dbReference type="ChEBI" id="CHEBI:62729"/>
        <dbReference type="ChEBI" id="CHEBI:62731"/>
        <dbReference type="EC" id="2.1.1.222"/>
    </reaction>
</comment>
<dbReference type="InterPro" id="IPR029063">
    <property type="entry name" value="SAM-dependent_MTases_sf"/>
</dbReference>
<keyword evidence="1 5" id="KW-0489">Methyltransferase</keyword>
<evidence type="ECO:0000256" key="4">
    <source>
        <dbReference type="ARBA" id="ARBA00022691"/>
    </source>
</evidence>
<dbReference type="PANTHER" id="PTHR43464:SF19">
    <property type="entry name" value="UBIQUINONE BIOSYNTHESIS O-METHYLTRANSFERASE, MITOCHONDRIAL"/>
    <property type="match status" value="1"/>
</dbReference>
<dbReference type="PANTHER" id="PTHR43464">
    <property type="entry name" value="METHYLTRANSFERASE"/>
    <property type="match status" value="1"/>
</dbReference>
<dbReference type="GO" id="GO:0061542">
    <property type="term" value="F:3-demethylubiquinol 3-O-methyltransferase activity"/>
    <property type="evidence" value="ECO:0007669"/>
    <property type="project" value="UniProtKB-UniRule"/>
</dbReference>
<keyword evidence="4 5" id="KW-0949">S-adenosyl-L-methionine</keyword>
<dbReference type="EC" id="2.1.1.64" evidence="5"/>
<comment type="function">
    <text evidence="5">O-methyltransferase that catalyzes the 2 O-methylation steps in the ubiquinone biosynthetic pathway.</text>
</comment>
<feature type="binding site" evidence="5">
    <location>
        <position position="92"/>
    </location>
    <ligand>
        <name>S-adenosyl-L-methionine</name>
        <dbReference type="ChEBI" id="CHEBI:59789"/>
    </ligand>
</feature>
<feature type="binding site" evidence="5">
    <location>
        <position position="135"/>
    </location>
    <ligand>
        <name>S-adenosyl-L-methionine</name>
        <dbReference type="ChEBI" id="CHEBI:59789"/>
    </ligand>
</feature>
<dbReference type="EMBL" id="JACHXV010000002">
    <property type="protein sequence ID" value="MBB3172944.1"/>
    <property type="molecule type" value="Genomic_DNA"/>
</dbReference>
<sequence length="248" mass="26318">MVETIQSPKTTRASSVREDEISRFDALAEQWWGTDGPMAALHAMNPLRIGWITARLPPAPDAHRLRVLDLGCGAGLASEALARAGFEVTGIDAAPAAIEAARTHAVAEGVAVTYRATSAETLLDEGARFDAVASLEVIEHVADPAAFLAMIAALLEPGGRAFISTLNRTLASLAIAKIGAEYVARLLPVGTHRWRSFITPTELARMAHAAGLRMTDLAGMVPTTPSGRGSWRASRNTQVNYIAMLVKA</sequence>
<evidence type="ECO:0000256" key="5">
    <source>
        <dbReference type="HAMAP-Rule" id="MF_00472"/>
    </source>
</evidence>
<accession>A0A839UX50</accession>
<feature type="binding site" evidence="5">
    <location>
        <position position="48"/>
    </location>
    <ligand>
        <name>S-adenosyl-L-methionine</name>
        <dbReference type="ChEBI" id="CHEBI:59789"/>
    </ligand>
</feature>
<dbReference type="NCBIfam" id="TIGR01983">
    <property type="entry name" value="UbiG"/>
    <property type="match status" value="1"/>
</dbReference>
<dbReference type="UniPathway" id="UPA00232"/>
<feature type="binding site" evidence="5">
    <location>
        <position position="71"/>
    </location>
    <ligand>
        <name>S-adenosyl-L-methionine</name>
        <dbReference type="ChEBI" id="CHEBI:59789"/>
    </ligand>
</feature>
<dbReference type="Pfam" id="PF13489">
    <property type="entry name" value="Methyltransf_23"/>
    <property type="match status" value="1"/>
</dbReference>
<comment type="catalytic activity">
    <reaction evidence="5">
        <text>a 3-demethylubiquinol + S-adenosyl-L-methionine = a ubiquinol + S-adenosyl-L-homocysteine + H(+)</text>
        <dbReference type="Rhea" id="RHEA:44380"/>
        <dbReference type="Rhea" id="RHEA-COMP:9566"/>
        <dbReference type="Rhea" id="RHEA-COMP:10914"/>
        <dbReference type="ChEBI" id="CHEBI:15378"/>
        <dbReference type="ChEBI" id="CHEBI:17976"/>
        <dbReference type="ChEBI" id="CHEBI:57856"/>
        <dbReference type="ChEBI" id="CHEBI:59789"/>
        <dbReference type="ChEBI" id="CHEBI:84422"/>
        <dbReference type="EC" id="2.1.1.64"/>
    </reaction>
</comment>
<keyword evidence="7" id="KW-1185">Reference proteome</keyword>
<gene>
    <name evidence="5" type="primary">ubiG</name>
    <name evidence="6" type="ORF">FHR90_000758</name>
</gene>
<keyword evidence="6" id="KW-0830">Ubiquinone</keyword>
<dbReference type="CDD" id="cd02440">
    <property type="entry name" value="AdoMet_MTases"/>
    <property type="match status" value="1"/>
</dbReference>
<dbReference type="InterPro" id="IPR010233">
    <property type="entry name" value="UbiG_MeTrfase"/>
</dbReference>
<evidence type="ECO:0000256" key="2">
    <source>
        <dbReference type="ARBA" id="ARBA00022679"/>
    </source>
</evidence>
<evidence type="ECO:0000313" key="6">
    <source>
        <dbReference type="EMBL" id="MBB3172944.1"/>
    </source>
</evidence>
<dbReference type="HAMAP" id="MF_00472">
    <property type="entry name" value="UbiG"/>
    <property type="match status" value="1"/>
</dbReference>
<dbReference type="EC" id="2.1.1.222" evidence="5"/>
<dbReference type="GO" id="GO:0032259">
    <property type="term" value="P:methylation"/>
    <property type="evidence" value="ECO:0007669"/>
    <property type="project" value="UniProtKB-KW"/>
</dbReference>
<evidence type="ECO:0000256" key="3">
    <source>
        <dbReference type="ARBA" id="ARBA00022688"/>
    </source>
</evidence>
<dbReference type="GO" id="GO:0102208">
    <property type="term" value="F:2-polyprenyl-6-hydroxyphenol methylase activity"/>
    <property type="evidence" value="ECO:0007669"/>
    <property type="project" value="UniProtKB-EC"/>
</dbReference>
<dbReference type="AlphaFoldDB" id="A0A839UX50"/>
<dbReference type="Proteomes" id="UP000557688">
    <property type="component" value="Unassembled WGS sequence"/>
</dbReference>
<dbReference type="SUPFAM" id="SSF53335">
    <property type="entry name" value="S-adenosyl-L-methionine-dependent methyltransferases"/>
    <property type="match status" value="1"/>
</dbReference>
<keyword evidence="3 5" id="KW-0831">Ubiquinone biosynthesis</keyword>
<protein>
    <recommendedName>
        <fullName evidence="5">Ubiquinone biosynthesis O-methyltransferase</fullName>
    </recommendedName>
    <alternativeName>
        <fullName evidence="5">2-polyprenyl-6-hydroxyphenol methylase</fullName>
        <ecNumber evidence="5">2.1.1.222</ecNumber>
    </alternativeName>
    <alternativeName>
        <fullName evidence="5">3-demethylubiquinone 3-O-methyltransferase</fullName>
        <ecNumber evidence="5">2.1.1.64</ecNumber>
    </alternativeName>
</protein>
<dbReference type="Gene3D" id="3.40.50.150">
    <property type="entry name" value="Vaccinia Virus protein VP39"/>
    <property type="match status" value="1"/>
</dbReference>
<organism evidence="6 7">
    <name type="scientific">Endobacter medicaginis</name>
    <dbReference type="NCBI Taxonomy" id="1181271"/>
    <lineage>
        <taxon>Bacteria</taxon>
        <taxon>Pseudomonadati</taxon>
        <taxon>Pseudomonadota</taxon>
        <taxon>Alphaproteobacteria</taxon>
        <taxon>Acetobacterales</taxon>
        <taxon>Acetobacteraceae</taxon>
        <taxon>Endobacter</taxon>
    </lineage>
</organism>
<comment type="caution">
    <text evidence="6">The sequence shown here is derived from an EMBL/GenBank/DDBJ whole genome shotgun (WGS) entry which is preliminary data.</text>
</comment>
<dbReference type="RefSeq" id="WP_183274774.1">
    <property type="nucleotide sequence ID" value="NZ_JACHXV010000002.1"/>
</dbReference>
<name>A0A839UX50_9PROT</name>
<proteinExistence type="inferred from homology"/>
<evidence type="ECO:0000313" key="7">
    <source>
        <dbReference type="Proteomes" id="UP000557688"/>
    </source>
</evidence>
<reference evidence="6 7" key="1">
    <citation type="submission" date="2020-08" db="EMBL/GenBank/DDBJ databases">
        <title>Genomic Encyclopedia of Type Strains, Phase III (KMG-III): the genomes of soil and plant-associated and newly described type strains.</title>
        <authorList>
            <person name="Whitman W."/>
        </authorList>
    </citation>
    <scope>NUCLEOTIDE SEQUENCE [LARGE SCALE GENOMIC DNA]</scope>
    <source>
        <strain evidence="6 7">CECT 8088</strain>
    </source>
</reference>
<dbReference type="GO" id="GO:0010420">
    <property type="term" value="F:polyprenyldihydroxybenzoate methyltransferase activity"/>
    <property type="evidence" value="ECO:0007669"/>
    <property type="project" value="InterPro"/>
</dbReference>
<keyword evidence="2 5" id="KW-0808">Transferase</keyword>
<evidence type="ECO:0000256" key="1">
    <source>
        <dbReference type="ARBA" id="ARBA00022603"/>
    </source>
</evidence>
<comment type="pathway">
    <text evidence="5">Cofactor biosynthesis; ubiquinone biosynthesis.</text>
</comment>